<keyword evidence="4 7" id="KW-0472">Membrane</keyword>
<feature type="transmembrane region" description="Helical" evidence="7">
    <location>
        <begin position="341"/>
        <end position="359"/>
    </location>
</feature>
<dbReference type="Pfam" id="PF12821">
    <property type="entry name" value="ThrE_2"/>
    <property type="match status" value="1"/>
</dbReference>
<dbReference type="GO" id="GO:0022857">
    <property type="term" value="F:transmembrane transporter activity"/>
    <property type="evidence" value="ECO:0007669"/>
    <property type="project" value="InterPro"/>
</dbReference>
<evidence type="ECO:0000256" key="5">
    <source>
        <dbReference type="ARBA" id="ARBA00034125"/>
    </source>
</evidence>
<dbReference type="KEGG" id="mgi:Mflv_0954"/>
<dbReference type="InterPro" id="IPR024528">
    <property type="entry name" value="ThrE_2"/>
</dbReference>
<dbReference type="AlphaFoldDB" id="A4T4G0"/>
<comment type="similarity">
    <text evidence="5">Belongs to the ThrE exporter (TC 2.A.79) family.</text>
</comment>
<organism evidence="10">
    <name type="scientific">Mycolicibacterium gilvum (strain PYR-GCK)</name>
    <name type="common">Mycobacterium gilvum (strain PYR-GCK)</name>
    <dbReference type="NCBI Taxonomy" id="350054"/>
    <lineage>
        <taxon>Bacteria</taxon>
        <taxon>Bacillati</taxon>
        <taxon>Actinomycetota</taxon>
        <taxon>Actinomycetes</taxon>
        <taxon>Mycobacteriales</taxon>
        <taxon>Mycobacteriaceae</taxon>
        <taxon>Mycolicibacterium</taxon>
    </lineage>
</organism>
<protein>
    <recommendedName>
        <fullName evidence="11">Transmembrane protein</fullName>
    </recommendedName>
</protein>
<evidence type="ECO:0000256" key="4">
    <source>
        <dbReference type="ARBA" id="ARBA00023136"/>
    </source>
</evidence>
<evidence type="ECO:0000256" key="1">
    <source>
        <dbReference type="ARBA" id="ARBA00004141"/>
    </source>
</evidence>
<dbReference type="GO" id="GO:0016020">
    <property type="term" value="C:membrane"/>
    <property type="evidence" value="ECO:0007669"/>
    <property type="project" value="UniProtKB-SubCell"/>
</dbReference>
<feature type="transmembrane region" description="Helical" evidence="7">
    <location>
        <begin position="418"/>
        <end position="442"/>
    </location>
</feature>
<dbReference type="PANTHER" id="PTHR31082:SF4">
    <property type="entry name" value="PHEROMONE-REGULATED MEMBRANE PROTEIN 10"/>
    <property type="match status" value="1"/>
</dbReference>
<reference evidence="10" key="1">
    <citation type="submission" date="2007-04" db="EMBL/GenBank/DDBJ databases">
        <authorList>
            <consortium name="US DOE Joint Genome Institute"/>
            <person name="Copeland A."/>
            <person name="Lucas S."/>
            <person name="Lapidus A."/>
            <person name="Barry K."/>
            <person name="Detter J.C."/>
            <person name="Glavina del Rio T."/>
            <person name="Hammon N."/>
            <person name="Israni S."/>
            <person name="Dalin E."/>
            <person name="Tice H."/>
            <person name="Pitluck S."/>
            <person name="Chain P."/>
            <person name="Malfatti S."/>
            <person name="Shin M."/>
            <person name="Vergez L."/>
            <person name="Schmutz J."/>
            <person name="Larimer F."/>
            <person name="Land M."/>
            <person name="Hauser L."/>
            <person name="Kyrpides N."/>
            <person name="Mikhailova N."/>
            <person name="Miller C."/>
            <person name="Richardson P."/>
        </authorList>
    </citation>
    <scope>NUCLEOTIDE SEQUENCE</scope>
    <source>
        <strain evidence="10">PYR-GCK</strain>
    </source>
</reference>
<dbReference type="InterPro" id="IPR051361">
    <property type="entry name" value="ThrE/Ser_Exporter"/>
</dbReference>
<evidence type="ECO:0000256" key="7">
    <source>
        <dbReference type="SAM" id="Phobius"/>
    </source>
</evidence>
<gene>
    <name evidence="10" type="ordered locus">Mflv_0954</name>
</gene>
<dbReference type="HOGENOM" id="CLU_023738_1_0_11"/>
<comment type="subcellular location">
    <subcellularLocation>
        <location evidence="1">Membrane</location>
        <topology evidence="1">Multi-pass membrane protein</topology>
    </subcellularLocation>
</comment>
<name>A4T4G0_MYCGI</name>
<dbReference type="EMBL" id="CP000656">
    <property type="protein sequence ID" value="ABP43438.1"/>
    <property type="molecule type" value="Genomic_DNA"/>
</dbReference>
<dbReference type="Pfam" id="PF06738">
    <property type="entry name" value="ThrE"/>
    <property type="match status" value="1"/>
</dbReference>
<feature type="region of interest" description="Disordered" evidence="6">
    <location>
        <begin position="1"/>
        <end position="71"/>
    </location>
</feature>
<feature type="transmembrane region" description="Helical" evidence="7">
    <location>
        <begin position="392"/>
        <end position="411"/>
    </location>
</feature>
<feature type="transmembrane region" description="Helical" evidence="7">
    <location>
        <begin position="454"/>
        <end position="474"/>
    </location>
</feature>
<dbReference type="STRING" id="350054.Mflv_0954"/>
<reference evidence="10" key="2">
    <citation type="journal article" date="2013" name="PLoS ONE">
        <title>A Gene Expression Study of the Activities of Aromatic Ring-Cleavage Dioxygenases in Mycobacterium gilvum PYR-GCK to Changes in Salinity and pH during Pyrene Degradation.</title>
        <authorList>
            <person name="Badejo A.C."/>
            <person name="Badejo A.O."/>
            <person name="Shin K.H."/>
            <person name="Chai Y.G."/>
        </authorList>
    </citation>
    <scope>NUCLEOTIDE SEQUENCE [LARGE SCALE GENOMIC DNA]</scope>
    <source>
        <strain evidence="10">PYR-GCK</strain>
    </source>
</reference>
<evidence type="ECO:0000313" key="10">
    <source>
        <dbReference type="EMBL" id="ABP43438.1"/>
    </source>
</evidence>
<dbReference type="InterPro" id="IPR010619">
    <property type="entry name" value="ThrE-like_N"/>
</dbReference>
<evidence type="ECO:0000259" key="8">
    <source>
        <dbReference type="Pfam" id="PF06738"/>
    </source>
</evidence>
<evidence type="ECO:0000256" key="6">
    <source>
        <dbReference type="SAM" id="MobiDB-lite"/>
    </source>
</evidence>
<proteinExistence type="inferred from homology"/>
<feature type="transmembrane region" description="Helical" evidence="7">
    <location>
        <begin position="233"/>
        <end position="252"/>
    </location>
</feature>
<feature type="region of interest" description="Disordered" evidence="6">
    <location>
        <begin position="532"/>
        <end position="555"/>
    </location>
</feature>
<feature type="transmembrane region" description="Helical" evidence="7">
    <location>
        <begin position="258"/>
        <end position="277"/>
    </location>
</feature>
<dbReference type="eggNOG" id="COG2966">
    <property type="taxonomic scope" value="Bacteria"/>
</dbReference>
<evidence type="ECO:0000256" key="3">
    <source>
        <dbReference type="ARBA" id="ARBA00022989"/>
    </source>
</evidence>
<feature type="transmembrane region" description="Helical" evidence="7">
    <location>
        <begin position="366"/>
        <end position="386"/>
    </location>
</feature>
<evidence type="ECO:0008006" key="11">
    <source>
        <dbReference type="Google" id="ProtNLM"/>
    </source>
</evidence>
<feature type="domain" description="Threonine/serine exporter-like N-terminal" evidence="8">
    <location>
        <begin position="76"/>
        <end position="315"/>
    </location>
</feature>
<dbReference type="eggNOG" id="COG3610">
    <property type="taxonomic scope" value="Bacteria"/>
</dbReference>
<feature type="transmembrane region" description="Helical" evidence="7">
    <location>
        <begin position="191"/>
        <end position="213"/>
    </location>
</feature>
<evidence type="ECO:0000256" key="2">
    <source>
        <dbReference type="ARBA" id="ARBA00022692"/>
    </source>
</evidence>
<evidence type="ECO:0000259" key="9">
    <source>
        <dbReference type="Pfam" id="PF12821"/>
    </source>
</evidence>
<dbReference type="PANTHER" id="PTHR31082">
    <property type="entry name" value="PHEROMONE-REGULATED MEMBRANE PROTEIN 10"/>
    <property type="match status" value="1"/>
</dbReference>
<keyword evidence="2 7" id="KW-0812">Transmembrane</keyword>
<feature type="transmembrane region" description="Helical" evidence="7">
    <location>
        <begin position="298"/>
        <end position="321"/>
    </location>
</feature>
<accession>A4T4G0</accession>
<keyword evidence="3 7" id="KW-1133">Transmembrane helix</keyword>
<feature type="domain" description="Threonine/Serine exporter ThrE" evidence="9">
    <location>
        <begin position="346"/>
        <end position="472"/>
    </location>
</feature>
<sequence length="555" mass="57726">MLPSPMVPSRQPRTPVPFRRASVSWPPMEPDSTPRFRRGLRIAMRGRRDPATGAGQRSRRPQNTSDERHTRKVLDLTVRLAEVMLSAGSGSADVVATAQDVAQAYRLNDCVVDVFVTTVFVSAPPTTESPAVTIVRSVRARSTDYSRLAALDELVRRITSGGVSVDQAHDAMDELSERPHPYPRWVATAGWAGFALGIAILLGGNWLVCLLAAATSAVIDQTGRRLNRAGTPLFFQQVAGALIATLVAVAAYRLAGLGPTALVATGIVMLLSGMTLVGSVQDALTGYMITAAARLGEVLFLTAGIVVGILAGLQVASLAGITIELQVDATEIMVLPNQPASIAWAVFGATVAGACLTIASYARLRAVATAGLAAGLAELVLIALWSGGLGSVIATGCAAVGVGFLATLISIRRQAPALVTATAGITPMLPGMAVFRAVFYFAVEKDFAAGMTQAMVAAATALAIGAGVVMGELLGSPLRYRAGRIGQFLQVQGPPGLRRAVGRVVRLGPAEDQDATPASPYQRSWSVALEPLPAEPALEGSHTDTPGTEDAPDAT</sequence>